<accession>A0A9P7UN31</accession>
<organism evidence="3 4">
    <name type="scientific">Marasmius oreades</name>
    <name type="common">fairy-ring Marasmius</name>
    <dbReference type="NCBI Taxonomy" id="181124"/>
    <lineage>
        <taxon>Eukaryota</taxon>
        <taxon>Fungi</taxon>
        <taxon>Dikarya</taxon>
        <taxon>Basidiomycota</taxon>
        <taxon>Agaricomycotina</taxon>
        <taxon>Agaricomycetes</taxon>
        <taxon>Agaricomycetidae</taxon>
        <taxon>Agaricales</taxon>
        <taxon>Marasmiineae</taxon>
        <taxon>Marasmiaceae</taxon>
        <taxon>Marasmius</taxon>
    </lineage>
</organism>
<feature type="compositionally biased region" description="Low complexity" evidence="1">
    <location>
        <begin position="251"/>
        <end position="264"/>
    </location>
</feature>
<dbReference type="PANTHER" id="PTHR21068:SF43">
    <property type="entry name" value="SPARTIN"/>
    <property type="match status" value="1"/>
</dbReference>
<evidence type="ECO:0000313" key="4">
    <source>
        <dbReference type="Proteomes" id="UP001049176"/>
    </source>
</evidence>
<protein>
    <recommendedName>
        <fullName evidence="2">Senescence domain-containing protein</fullName>
    </recommendedName>
</protein>
<dbReference type="AlphaFoldDB" id="A0A9P7UN31"/>
<dbReference type="InterPro" id="IPR045036">
    <property type="entry name" value="Spartin-like"/>
</dbReference>
<feature type="domain" description="Senescence" evidence="2">
    <location>
        <begin position="218"/>
        <end position="474"/>
    </location>
</feature>
<feature type="region of interest" description="Disordered" evidence="1">
    <location>
        <begin position="251"/>
        <end position="285"/>
    </location>
</feature>
<evidence type="ECO:0000259" key="2">
    <source>
        <dbReference type="Pfam" id="PF06911"/>
    </source>
</evidence>
<sequence length="484" mass="51793">MSSNDAFLLLSLPNCTIRTPTATQTGILALECVTLPPSAQATFGRDVFLVFKINELEIPIDPARTVSPNISTSNEREYVFHGTDTDPLVFTLTFNESLYSAGPLTEDMETFESVLSQYANFIQRSETPVTPPNAQQSTSVKDQGQDFRGRLLLRDEGTGEIVGEFDRKIVVREDPTLHQKGHESDPVVIEIPEDATSLGHQTAIEVFARNVPPDQHDWMTKSATLVSDAISGTTNLLVRVISSASSYYISHSTPSASAHSSTNSLPRTGTLATPSPTPPPPPSRAAVFLSSERTRKGLTKVHAVSATAVNVSSKTTAFIDDMIGRIVGGKKDPQPPRQGAPPPSTNLAPPPYSSTPNLGLDGKPPLPPRGSRPSSPLPASPGGQTQGPALPPRELGTKARIVLSADLIFSTIEESTKKIITIGAERADAMIRHKFGHEVAQSSAAVTGTARNIGLVYIDLQGIGRKAIVKRVAKAYVKGRSSRK</sequence>
<dbReference type="OrthoDB" id="20821at2759"/>
<gene>
    <name evidence="3" type="ORF">E1B28_002427</name>
</gene>
<evidence type="ECO:0000313" key="3">
    <source>
        <dbReference type="EMBL" id="KAG7086476.1"/>
    </source>
</evidence>
<dbReference type="RefSeq" id="XP_043002947.1">
    <property type="nucleotide sequence ID" value="XM_043159347.1"/>
</dbReference>
<dbReference type="GO" id="GO:0051301">
    <property type="term" value="P:cell division"/>
    <property type="evidence" value="ECO:0007669"/>
    <property type="project" value="TreeGrafter"/>
</dbReference>
<keyword evidence="4" id="KW-1185">Reference proteome</keyword>
<dbReference type="EMBL" id="CM032190">
    <property type="protein sequence ID" value="KAG7086476.1"/>
    <property type="molecule type" value="Genomic_DNA"/>
</dbReference>
<name>A0A9P7UN31_9AGAR</name>
<feature type="compositionally biased region" description="Pro residues" evidence="1">
    <location>
        <begin position="364"/>
        <end position="379"/>
    </location>
</feature>
<reference evidence="3" key="1">
    <citation type="journal article" date="2021" name="Genome Biol. Evol.">
        <title>The assembled and annotated genome of the fairy-ring fungus Marasmius oreades.</title>
        <authorList>
            <person name="Hiltunen M."/>
            <person name="Ament-Velasquez S.L."/>
            <person name="Johannesson H."/>
        </authorList>
    </citation>
    <scope>NUCLEOTIDE SEQUENCE</scope>
    <source>
        <strain evidence="3">03SP1</strain>
    </source>
</reference>
<comment type="caution">
    <text evidence="3">The sequence shown here is derived from an EMBL/GenBank/DDBJ whole genome shotgun (WGS) entry which is preliminary data.</text>
</comment>
<dbReference type="Proteomes" id="UP001049176">
    <property type="component" value="Chromosome 10"/>
</dbReference>
<dbReference type="KEGG" id="more:E1B28_002427"/>
<dbReference type="GO" id="GO:0005886">
    <property type="term" value="C:plasma membrane"/>
    <property type="evidence" value="ECO:0007669"/>
    <property type="project" value="TreeGrafter"/>
</dbReference>
<dbReference type="GeneID" id="66071503"/>
<dbReference type="Pfam" id="PF06911">
    <property type="entry name" value="Senescence"/>
    <property type="match status" value="1"/>
</dbReference>
<dbReference type="PANTHER" id="PTHR21068">
    <property type="entry name" value="SPARTIN"/>
    <property type="match status" value="1"/>
</dbReference>
<dbReference type="InterPro" id="IPR009686">
    <property type="entry name" value="Senescence/spartin_C"/>
</dbReference>
<evidence type="ECO:0000256" key="1">
    <source>
        <dbReference type="SAM" id="MobiDB-lite"/>
    </source>
</evidence>
<feature type="region of interest" description="Disordered" evidence="1">
    <location>
        <begin position="326"/>
        <end position="393"/>
    </location>
</feature>
<proteinExistence type="predicted"/>
<feature type="compositionally biased region" description="Pro residues" evidence="1">
    <location>
        <begin position="335"/>
        <end position="353"/>
    </location>
</feature>